<feature type="compositionally biased region" description="Polar residues" evidence="1">
    <location>
        <begin position="25"/>
        <end position="43"/>
    </location>
</feature>
<comment type="caution">
    <text evidence="2">The sequence shown here is derived from an EMBL/GenBank/DDBJ whole genome shotgun (WGS) entry which is preliminary data.</text>
</comment>
<evidence type="ECO:0000256" key="1">
    <source>
        <dbReference type="SAM" id="MobiDB-lite"/>
    </source>
</evidence>
<sequence>MAVGEPYTTESAQSNGFEEEVELSGCSSTAQRSFAESSPRTRF</sequence>
<proteinExistence type="predicted"/>
<dbReference type="AlphaFoldDB" id="X7ZWR7"/>
<feature type="region of interest" description="Disordered" evidence="1">
    <location>
        <begin position="1"/>
        <end position="43"/>
    </location>
</feature>
<dbReference type="PATRIC" id="fig|1299334.3.peg.7079"/>
<gene>
    <name evidence="2" type="ORF">I553_5116</name>
</gene>
<evidence type="ECO:0000313" key="2">
    <source>
        <dbReference type="EMBL" id="EUA23080.1"/>
    </source>
</evidence>
<name>X7ZWR7_MYCXE</name>
<accession>X7ZWR7</accession>
<protein>
    <submittedName>
        <fullName evidence="2">Uncharacterized protein</fullName>
    </submittedName>
</protein>
<dbReference type="EMBL" id="JAOB01000069">
    <property type="protein sequence ID" value="EUA23080.1"/>
    <property type="molecule type" value="Genomic_DNA"/>
</dbReference>
<reference evidence="2" key="1">
    <citation type="submission" date="2014-01" db="EMBL/GenBank/DDBJ databases">
        <authorList>
            <person name="Brown-Elliot B."/>
            <person name="Wallace R."/>
            <person name="Lenaerts A."/>
            <person name="Ordway D."/>
            <person name="DeGroote M.A."/>
            <person name="Parker T."/>
            <person name="Sizemore C."/>
            <person name="Tallon L.J."/>
            <person name="Sadzewicz L.K."/>
            <person name="Sengamalay N."/>
            <person name="Fraser C.M."/>
            <person name="Hine E."/>
            <person name="Shefchek K.A."/>
            <person name="Das S.P."/>
            <person name="Tettelin H."/>
        </authorList>
    </citation>
    <scope>NUCLEOTIDE SEQUENCE [LARGE SCALE GENOMIC DNA]</scope>
    <source>
        <strain evidence="2">4042</strain>
    </source>
</reference>
<organism evidence="2">
    <name type="scientific">Mycobacterium xenopi 4042</name>
    <dbReference type="NCBI Taxonomy" id="1299334"/>
    <lineage>
        <taxon>Bacteria</taxon>
        <taxon>Bacillati</taxon>
        <taxon>Actinomycetota</taxon>
        <taxon>Actinomycetes</taxon>
        <taxon>Mycobacteriales</taxon>
        <taxon>Mycobacteriaceae</taxon>
        <taxon>Mycobacterium</taxon>
    </lineage>
</organism>